<name>A0AA36DCA1_9BILA</name>
<keyword evidence="2" id="KW-1185">Reference proteome</keyword>
<dbReference type="Proteomes" id="UP001177023">
    <property type="component" value="Unassembled WGS sequence"/>
</dbReference>
<feature type="non-terminal residue" evidence="1">
    <location>
        <position position="1"/>
    </location>
</feature>
<proteinExistence type="predicted"/>
<reference evidence="1" key="1">
    <citation type="submission" date="2023-06" db="EMBL/GenBank/DDBJ databases">
        <authorList>
            <person name="Delattre M."/>
        </authorList>
    </citation>
    <scope>NUCLEOTIDE SEQUENCE</scope>
    <source>
        <strain evidence="1">AF72</strain>
    </source>
</reference>
<evidence type="ECO:0000313" key="1">
    <source>
        <dbReference type="EMBL" id="CAJ0585104.1"/>
    </source>
</evidence>
<organism evidence="1 2">
    <name type="scientific">Mesorhabditis spiculigera</name>
    <dbReference type="NCBI Taxonomy" id="96644"/>
    <lineage>
        <taxon>Eukaryota</taxon>
        <taxon>Metazoa</taxon>
        <taxon>Ecdysozoa</taxon>
        <taxon>Nematoda</taxon>
        <taxon>Chromadorea</taxon>
        <taxon>Rhabditida</taxon>
        <taxon>Rhabditina</taxon>
        <taxon>Rhabditomorpha</taxon>
        <taxon>Rhabditoidea</taxon>
        <taxon>Rhabditidae</taxon>
        <taxon>Mesorhabditinae</taxon>
        <taxon>Mesorhabditis</taxon>
    </lineage>
</organism>
<gene>
    <name evidence="1" type="ORF">MSPICULIGERA_LOCUS23136</name>
</gene>
<dbReference type="AlphaFoldDB" id="A0AA36DCA1"/>
<sequence length="128" mass="13974">MRFFIALVAFTVTVCAFTGLPSNYTTLQKKNACNDYCMGQTESLSTGFKFQVNGWELCSCAPAQATGSWSASTCYAQCYNRCQNTLGYCAWNYATNTDYTGLCCTTSNTNATVQTKCFKTGSGLCYQA</sequence>
<evidence type="ECO:0000313" key="2">
    <source>
        <dbReference type="Proteomes" id="UP001177023"/>
    </source>
</evidence>
<protein>
    <submittedName>
        <fullName evidence="1">Uncharacterized protein</fullName>
    </submittedName>
</protein>
<dbReference type="EMBL" id="CATQJA010002702">
    <property type="protein sequence ID" value="CAJ0585104.1"/>
    <property type="molecule type" value="Genomic_DNA"/>
</dbReference>
<accession>A0AA36DCA1</accession>
<comment type="caution">
    <text evidence="1">The sequence shown here is derived from an EMBL/GenBank/DDBJ whole genome shotgun (WGS) entry which is preliminary data.</text>
</comment>